<dbReference type="Pfam" id="PF04083">
    <property type="entry name" value="Abhydro_lipase"/>
    <property type="match status" value="1"/>
</dbReference>
<dbReference type="InterPro" id="IPR006693">
    <property type="entry name" value="AB_hydrolase_lipase"/>
</dbReference>
<dbReference type="SUPFAM" id="SSF53474">
    <property type="entry name" value="alpha/beta-Hydrolases"/>
    <property type="match status" value="1"/>
</dbReference>
<name>A0A0B1P4U6_UNCNE</name>
<dbReference type="GO" id="GO:0016042">
    <property type="term" value="P:lipid catabolic process"/>
    <property type="evidence" value="ECO:0007669"/>
    <property type="project" value="UniProtKB-KW"/>
</dbReference>
<protein>
    <submittedName>
        <fullName evidence="10">Putative triacylglycerol lipase</fullName>
    </submittedName>
</protein>
<evidence type="ECO:0000256" key="6">
    <source>
        <dbReference type="ARBA" id="ARBA00023098"/>
    </source>
</evidence>
<evidence type="ECO:0000313" key="11">
    <source>
        <dbReference type="Proteomes" id="UP000030854"/>
    </source>
</evidence>
<dbReference type="PANTHER" id="PTHR11005">
    <property type="entry name" value="LYSOSOMAL ACID LIPASE-RELATED"/>
    <property type="match status" value="1"/>
</dbReference>
<keyword evidence="7" id="KW-0472">Membrane</keyword>
<evidence type="ECO:0000256" key="1">
    <source>
        <dbReference type="ARBA" id="ARBA00004167"/>
    </source>
</evidence>
<keyword evidence="11" id="KW-1185">Reference proteome</keyword>
<evidence type="ECO:0000256" key="8">
    <source>
        <dbReference type="SAM" id="MobiDB-lite"/>
    </source>
</evidence>
<dbReference type="Proteomes" id="UP000030854">
    <property type="component" value="Unassembled WGS sequence"/>
</dbReference>
<dbReference type="AlphaFoldDB" id="A0A0B1P4U6"/>
<accession>A0A0B1P4U6</accession>
<evidence type="ECO:0000256" key="5">
    <source>
        <dbReference type="ARBA" id="ARBA00022989"/>
    </source>
</evidence>
<dbReference type="OMA" id="HYGQGYI"/>
<evidence type="ECO:0000313" key="10">
    <source>
        <dbReference type="EMBL" id="KHJ32335.1"/>
    </source>
</evidence>
<evidence type="ECO:0000256" key="3">
    <source>
        <dbReference type="ARBA" id="ARBA00022801"/>
    </source>
</evidence>
<dbReference type="HOGENOM" id="CLU_010974_5_1_1"/>
<feature type="compositionally biased region" description="Basic and acidic residues" evidence="8">
    <location>
        <begin position="498"/>
        <end position="509"/>
    </location>
</feature>
<evidence type="ECO:0000256" key="4">
    <source>
        <dbReference type="ARBA" id="ARBA00022963"/>
    </source>
</evidence>
<dbReference type="EMBL" id="JNVN01002161">
    <property type="protein sequence ID" value="KHJ32335.1"/>
    <property type="molecule type" value="Genomic_DNA"/>
</dbReference>
<keyword evidence="4" id="KW-0442">Lipid degradation</keyword>
<evidence type="ECO:0000256" key="2">
    <source>
        <dbReference type="ARBA" id="ARBA00022692"/>
    </source>
</evidence>
<dbReference type="Gene3D" id="3.40.50.1820">
    <property type="entry name" value="alpha/beta hydrolase"/>
    <property type="match status" value="1"/>
</dbReference>
<comment type="caution">
    <text evidence="10">The sequence shown here is derived from an EMBL/GenBank/DDBJ whole genome shotgun (WGS) entry which is preliminary data.</text>
</comment>
<organism evidence="10 11">
    <name type="scientific">Uncinula necator</name>
    <name type="common">Grape powdery mildew</name>
    <dbReference type="NCBI Taxonomy" id="52586"/>
    <lineage>
        <taxon>Eukaryota</taxon>
        <taxon>Fungi</taxon>
        <taxon>Dikarya</taxon>
        <taxon>Ascomycota</taxon>
        <taxon>Pezizomycotina</taxon>
        <taxon>Leotiomycetes</taxon>
        <taxon>Erysiphales</taxon>
        <taxon>Erysiphaceae</taxon>
        <taxon>Erysiphe</taxon>
    </lineage>
</organism>
<dbReference type="InterPro" id="IPR029058">
    <property type="entry name" value="AB_hydrolase_fold"/>
</dbReference>
<dbReference type="FunFam" id="3.40.50.1820:FF:000095">
    <property type="entry name" value="Triglyceride lipase-cholesterol esterase"/>
    <property type="match status" value="1"/>
</dbReference>
<keyword evidence="5" id="KW-1133">Transmembrane helix</keyword>
<keyword evidence="3" id="KW-0378">Hydrolase</keyword>
<keyword evidence="2" id="KW-0812">Transmembrane</keyword>
<dbReference type="GO" id="GO:0016787">
    <property type="term" value="F:hydrolase activity"/>
    <property type="evidence" value="ECO:0007669"/>
    <property type="project" value="UniProtKB-KW"/>
</dbReference>
<comment type="subcellular location">
    <subcellularLocation>
        <location evidence="1">Membrane</location>
        <topology evidence="1">Single-pass membrane protein</topology>
    </subcellularLocation>
</comment>
<keyword evidence="6" id="KW-0443">Lipid metabolism</keyword>
<gene>
    <name evidence="10" type="ORF">EV44_g0377</name>
</gene>
<feature type="region of interest" description="Disordered" evidence="8">
    <location>
        <begin position="472"/>
        <end position="578"/>
    </location>
</feature>
<sequence>MVHVPVFARLNLAEYFALVSSFILMGLEALIRISTLALPSSIISLFYGASRRLFNCFSSSTSHRPNIRNSNISASIRKAADFVDLCALFGYYVEEHLVQTEDGYMLGIHRLAWKKGEKEHPVNHGMKGTRKNVVYLHHGLLMCSEVWVCLTDEQRCLPFRLVEQGYDVWLGNNRGNKYSKKNLNLSPNKIPFWEFCMDQFAFHDIPDTIQYILETTSVKSLSYIGFSQGTAQAFASLAVNPKLNQQVNVFIGLAPAMSPAGLSNRIVDALIKASPQVLFLLFGRRSILSSTTTWQSILYPPIFCRAIDLAIKFLFGWKTLNISSSQKLAAYHHLYSFTSTKSVVHWFQVIRTKSFQMYDDDQSKILSLRTSDRFSKVAKFPTRNIKSPIYLLYGGCDSLVDINDMLRELPSHTVAIQIPHYEHLDFLWAREVDTLVFPHVFDALNNFCDTENSTDFRGSEYMSQTLENQCRRPTMLDVTSDSESRRPDSSDTYSSLFELRRKSSSDRTFETPGNKNFRASNRPESEGQASFIDITRTPNSATFQSNLPRPSSNVRRRTRVQKNCNDVSEESSRHLSPSHLLGNCQERKQSSYLALDGPNNNSYTSIESNNVFGSKLFAGKASSTNGYLNDIDTKSYISKNCSTDSGKTSEKKKNIKVKKPNYFNLK</sequence>
<evidence type="ECO:0000259" key="9">
    <source>
        <dbReference type="Pfam" id="PF04083"/>
    </source>
</evidence>
<dbReference type="STRING" id="52586.A0A0B1P4U6"/>
<reference evidence="10 11" key="1">
    <citation type="journal article" date="2014" name="BMC Genomics">
        <title>Adaptive genomic structural variation in the grape powdery mildew pathogen, Erysiphe necator.</title>
        <authorList>
            <person name="Jones L."/>
            <person name="Riaz S."/>
            <person name="Morales-Cruz A."/>
            <person name="Amrine K.C."/>
            <person name="McGuire B."/>
            <person name="Gubler W.D."/>
            <person name="Walker M.A."/>
            <person name="Cantu D."/>
        </authorList>
    </citation>
    <scope>NUCLEOTIDE SEQUENCE [LARGE SCALE GENOMIC DNA]</scope>
    <source>
        <strain evidence="11">c</strain>
    </source>
</reference>
<feature type="compositionally biased region" description="Polar residues" evidence="8">
    <location>
        <begin position="536"/>
        <end position="553"/>
    </location>
</feature>
<feature type="domain" description="Partial AB-hydrolase lipase" evidence="9">
    <location>
        <begin position="83"/>
        <end position="149"/>
    </location>
</feature>
<proteinExistence type="predicted"/>
<dbReference type="GO" id="GO:0016020">
    <property type="term" value="C:membrane"/>
    <property type="evidence" value="ECO:0007669"/>
    <property type="project" value="UniProtKB-SubCell"/>
</dbReference>
<evidence type="ECO:0000256" key="7">
    <source>
        <dbReference type="ARBA" id="ARBA00023136"/>
    </source>
</evidence>